<feature type="transmembrane region" description="Helical" evidence="5">
    <location>
        <begin position="41"/>
        <end position="60"/>
    </location>
</feature>
<keyword evidence="1 5" id="KW-0812">Transmembrane</keyword>
<dbReference type="InterPro" id="IPR011701">
    <property type="entry name" value="MFS"/>
</dbReference>
<dbReference type="CDD" id="cd17477">
    <property type="entry name" value="MFS_YcaD_like"/>
    <property type="match status" value="1"/>
</dbReference>
<evidence type="ECO:0000256" key="5">
    <source>
        <dbReference type="SAM" id="Phobius"/>
    </source>
</evidence>
<feature type="transmembrane region" description="Helical" evidence="5">
    <location>
        <begin position="329"/>
        <end position="347"/>
    </location>
</feature>
<reference evidence="7" key="1">
    <citation type="journal article" date="2019" name="Int. J. Syst. Evol. Microbiol.">
        <title>The Global Catalogue of Microorganisms (GCM) 10K type strain sequencing project: providing services to taxonomists for standard genome sequencing and annotation.</title>
        <authorList>
            <consortium name="The Broad Institute Genomics Platform"/>
            <consortium name="The Broad Institute Genome Sequencing Center for Infectious Disease"/>
            <person name="Wu L."/>
            <person name="Ma J."/>
        </authorList>
    </citation>
    <scope>NUCLEOTIDE SEQUENCE [LARGE SCALE GENOMIC DNA]</scope>
    <source>
        <strain evidence="7">CGMCC 1.15731</strain>
    </source>
</reference>
<protein>
    <submittedName>
        <fullName evidence="6">MFS transporter</fullName>
    </submittedName>
</protein>
<feature type="transmembrane region" description="Helical" evidence="5">
    <location>
        <begin position="72"/>
        <end position="91"/>
    </location>
</feature>
<evidence type="ECO:0000256" key="1">
    <source>
        <dbReference type="ARBA" id="ARBA00022692"/>
    </source>
</evidence>
<keyword evidence="3 5" id="KW-0472">Membrane</keyword>
<proteinExistence type="predicted"/>
<feature type="transmembrane region" description="Helical" evidence="5">
    <location>
        <begin position="97"/>
        <end position="118"/>
    </location>
</feature>
<keyword evidence="7" id="KW-1185">Reference proteome</keyword>
<accession>A0ABV9H230</accession>
<feature type="transmembrane region" description="Helical" evidence="5">
    <location>
        <begin position="229"/>
        <end position="251"/>
    </location>
</feature>
<evidence type="ECO:0000313" key="6">
    <source>
        <dbReference type="EMBL" id="MFC4623697.1"/>
    </source>
</evidence>
<organism evidence="6 7">
    <name type="scientific">Daeguia caeni</name>
    <dbReference type="NCBI Taxonomy" id="439612"/>
    <lineage>
        <taxon>Bacteria</taxon>
        <taxon>Pseudomonadati</taxon>
        <taxon>Pseudomonadota</taxon>
        <taxon>Alphaproteobacteria</taxon>
        <taxon>Hyphomicrobiales</taxon>
        <taxon>Brucellaceae</taxon>
        <taxon>Daeguia</taxon>
    </lineage>
</organism>
<evidence type="ECO:0000256" key="3">
    <source>
        <dbReference type="ARBA" id="ARBA00023136"/>
    </source>
</evidence>
<gene>
    <name evidence="6" type="ORF">ACFO1V_00365</name>
</gene>
<feature type="compositionally biased region" description="Basic and acidic residues" evidence="4">
    <location>
        <begin position="402"/>
        <end position="415"/>
    </location>
</feature>
<evidence type="ECO:0000256" key="4">
    <source>
        <dbReference type="SAM" id="MobiDB-lite"/>
    </source>
</evidence>
<dbReference type="RefSeq" id="WP_374829873.1">
    <property type="nucleotide sequence ID" value="NZ_JBHEEZ010000002.1"/>
</dbReference>
<feature type="transmembrane region" description="Helical" evidence="5">
    <location>
        <begin position="288"/>
        <end position="308"/>
    </location>
</feature>
<dbReference type="Pfam" id="PF07690">
    <property type="entry name" value="MFS_1"/>
    <property type="match status" value="1"/>
</dbReference>
<keyword evidence="2 5" id="KW-1133">Transmembrane helix</keyword>
<sequence>MRIYIQVLALLCGTAFLLIASGLHSLLLPLRGQLEDFSVTSLGMLGTTWAGGFVAGCLLAPRLVRRVGHVRAFSCCAASAAIIALLTGIFIDPTSWIILRAFTGFVMAGSFMIIESWLNERATNATRGRIFGLYMMVSYCGTVSGQMLVAAGDIGSDHLFMVTGIFFCLALIPTAISNAVSPKPLTQVQLDLKALYRNSPASFIGCILIGIANGAWGTLGAVYGAQSGISTAEIALMVSVTIASGALMQIPVGRISDLTDRRFVLAGVAALAAAIGLLIFLISPASGYVIILMAGCYGALAYSLYPVAVAHANDHASAESFVKVSSGLLLLYGFGTMLGPLLAASAMEEIRPSGLFAVTALAHILITVYALFRSRKRAAPPREAKDQFTSVPAPRQTTPELVKLDPRAEGENQEG</sequence>
<dbReference type="Gene3D" id="1.20.1250.20">
    <property type="entry name" value="MFS general substrate transporter like domains"/>
    <property type="match status" value="2"/>
</dbReference>
<name>A0ABV9H230_9HYPH</name>
<feature type="compositionally biased region" description="Polar residues" evidence="4">
    <location>
        <begin position="387"/>
        <end position="399"/>
    </location>
</feature>
<dbReference type="PANTHER" id="PTHR23521:SF3">
    <property type="entry name" value="MFS TRANSPORTER"/>
    <property type="match status" value="1"/>
</dbReference>
<feature type="transmembrane region" description="Helical" evidence="5">
    <location>
        <begin position="130"/>
        <end position="152"/>
    </location>
</feature>
<evidence type="ECO:0000313" key="7">
    <source>
        <dbReference type="Proteomes" id="UP001596042"/>
    </source>
</evidence>
<dbReference type="SUPFAM" id="SSF103473">
    <property type="entry name" value="MFS general substrate transporter"/>
    <property type="match status" value="1"/>
</dbReference>
<evidence type="ECO:0000256" key="2">
    <source>
        <dbReference type="ARBA" id="ARBA00022989"/>
    </source>
</evidence>
<comment type="caution">
    <text evidence="6">The sequence shown here is derived from an EMBL/GenBank/DDBJ whole genome shotgun (WGS) entry which is preliminary data.</text>
</comment>
<feature type="transmembrane region" description="Helical" evidence="5">
    <location>
        <begin position="263"/>
        <end position="282"/>
    </location>
</feature>
<dbReference type="InterPro" id="IPR036259">
    <property type="entry name" value="MFS_trans_sf"/>
</dbReference>
<dbReference type="Proteomes" id="UP001596042">
    <property type="component" value="Unassembled WGS sequence"/>
</dbReference>
<feature type="transmembrane region" description="Helical" evidence="5">
    <location>
        <begin position="353"/>
        <end position="372"/>
    </location>
</feature>
<dbReference type="EMBL" id="JBHSEL010000001">
    <property type="protein sequence ID" value="MFC4623697.1"/>
    <property type="molecule type" value="Genomic_DNA"/>
</dbReference>
<feature type="transmembrane region" description="Helical" evidence="5">
    <location>
        <begin position="201"/>
        <end position="223"/>
    </location>
</feature>
<feature type="region of interest" description="Disordered" evidence="4">
    <location>
        <begin position="378"/>
        <end position="415"/>
    </location>
</feature>
<dbReference type="PANTHER" id="PTHR23521">
    <property type="entry name" value="TRANSPORTER MFS SUPERFAMILY"/>
    <property type="match status" value="1"/>
</dbReference>
<feature type="transmembrane region" description="Helical" evidence="5">
    <location>
        <begin position="158"/>
        <end position="180"/>
    </location>
</feature>
<dbReference type="InterPro" id="IPR047200">
    <property type="entry name" value="MFS_YcaD-like"/>
</dbReference>